<reference evidence="2 3" key="1">
    <citation type="submission" date="2015-10" db="EMBL/GenBank/DDBJ databases">
        <title>Genome sequencing and analysis of members of genus Stenotrophomonas.</title>
        <authorList>
            <person name="Patil P.P."/>
            <person name="Midha S."/>
            <person name="Patil P.B."/>
        </authorList>
    </citation>
    <scope>NUCLEOTIDE SEQUENCE [LARGE SCALE GENOMIC DNA]</scope>
    <source>
        <strain evidence="2 3">JCM 9942</strain>
    </source>
</reference>
<organism evidence="2 3">
    <name type="scientific">Stenotrophomonas pictorum JCM 9942</name>
    <dbReference type="NCBI Taxonomy" id="1236960"/>
    <lineage>
        <taxon>Bacteria</taxon>
        <taxon>Pseudomonadati</taxon>
        <taxon>Pseudomonadota</taxon>
        <taxon>Gammaproteobacteria</taxon>
        <taxon>Lysobacterales</taxon>
        <taxon>Lysobacteraceae</taxon>
        <taxon>Stenotrophomonas</taxon>
    </lineage>
</organism>
<sequence length="255" mass="29088">MSLVRIAVDADNLLGRQFSELERQNLGFAVMQACNATAFEIRQTWARTAGRVFDRPTALTVRAAQYKKATPQKLFAEIYLRDEASNGTAPAKYLQAQVDGGQRRKKGFEVLLQQKGAMPAGMFAVAGKGAELDRFGNVKAGQVSKILSQLGARQDRYQNQSDTSQKRRRARRKRGGEYFVVQQKRGRLLPGVYERIETGFGSAVRSVFIFTRDARYKPRYNIFALAQREWDRLMPFYFNRELEKALQSSRYRGHS</sequence>
<evidence type="ECO:0000313" key="3">
    <source>
        <dbReference type="Proteomes" id="UP000050836"/>
    </source>
</evidence>
<dbReference type="PROSITE" id="PS51257">
    <property type="entry name" value="PROKAR_LIPOPROTEIN"/>
    <property type="match status" value="1"/>
</dbReference>
<dbReference type="AlphaFoldDB" id="A0A0R0AQJ9"/>
<accession>A0A0R0AQJ9</accession>
<gene>
    <name evidence="2" type="ORF">ARC78_07595</name>
</gene>
<name>A0A0R0AQJ9_9GAMM</name>
<proteinExistence type="predicted"/>
<evidence type="ECO:0000256" key="1">
    <source>
        <dbReference type="SAM" id="MobiDB-lite"/>
    </source>
</evidence>
<evidence type="ECO:0000313" key="2">
    <source>
        <dbReference type="EMBL" id="KRG43220.1"/>
    </source>
</evidence>
<feature type="region of interest" description="Disordered" evidence="1">
    <location>
        <begin position="154"/>
        <end position="175"/>
    </location>
</feature>
<dbReference type="EMBL" id="LLXS01000014">
    <property type="protein sequence ID" value="KRG43220.1"/>
    <property type="molecule type" value="Genomic_DNA"/>
</dbReference>
<keyword evidence="3" id="KW-1185">Reference proteome</keyword>
<dbReference type="RefSeq" id="WP_057505918.1">
    <property type="nucleotide sequence ID" value="NZ_LLXS01000014.1"/>
</dbReference>
<dbReference type="Proteomes" id="UP000050836">
    <property type="component" value="Unassembled WGS sequence"/>
</dbReference>
<comment type="caution">
    <text evidence="2">The sequence shown here is derived from an EMBL/GenBank/DDBJ whole genome shotgun (WGS) entry which is preliminary data.</text>
</comment>
<protein>
    <submittedName>
        <fullName evidence="2">Uncharacterized protein</fullName>
    </submittedName>
</protein>